<protein>
    <submittedName>
        <fullName evidence="4">Uncharacterized protein</fullName>
    </submittedName>
</protein>
<feature type="transmembrane region" description="Helical" evidence="3">
    <location>
        <begin position="135"/>
        <end position="160"/>
    </location>
</feature>
<feature type="transmembrane region" description="Helical" evidence="3">
    <location>
        <begin position="99"/>
        <end position="123"/>
    </location>
</feature>
<keyword evidence="3" id="KW-0472">Membrane</keyword>
<evidence type="ECO:0000256" key="2">
    <source>
        <dbReference type="ARBA" id="ARBA00022448"/>
    </source>
</evidence>
<feature type="transmembrane region" description="Helical" evidence="3">
    <location>
        <begin position="230"/>
        <end position="248"/>
    </location>
</feature>
<keyword evidence="5" id="KW-1185">Reference proteome</keyword>
<dbReference type="AlphaFoldDB" id="A0A2G5NNB7"/>
<dbReference type="PANTHER" id="PTHR30413">
    <property type="entry name" value="INNER MEMBRANE TRANSPORT PERMEASE"/>
    <property type="match status" value="1"/>
</dbReference>
<keyword evidence="3" id="KW-0812">Transmembrane</keyword>
<comment type="caution">
    <text evidence="4">The sequence shown here is derived from an EMBL/GenBank/DDBJ whole genome shotgun (WGS) entry which is preliminary data.</text>
</comment>
<reference evidence="4 5" key="1">
    <citation type="journal article" date="2018" name="Front. Microbiol.">
        <title>Description and Comparative Genomics of Macrococcus caseolyticus subsp. hominis subsp. nov., Macrococcus goetzii sp. nov., Macrococcus epidermidis sp. nov., and Macrococcus bohemicus sp. nov., Novel Macrococci From Human Clinical Material With Virulence Potential and Suspected Uptake of Foreign DNA by Natural Transformation.</title>
        <authorList>
            <person name="Maslanova I."/>
            <person name="Wertheimer Z."/>
            <person name="Sedlacek I."/>
            <person name="Svec P."/>
            <person name="Indrakova A."/>
            <person name="Kovarovic V."/>
            <person name="Schumann P."/>
            <person name="Sproer C."/>
            <person name="Kralova S."/>
            <person name="Sedo O."/>
            <person name="Kristofova L."/>
            <person name="Vrbovska V."/>
            <person name="Fuzik T."/>
            <person name="Petras P."/>
            <person name="Zdrahal Z."/>
            <person name="Ruzickova V."/>
            <person name="Doskar J."/>
            <person name="Pantucek R."/>
        </authorList>
    </citation>
    <scope>NUCLEOTIDE SEQUENCE [LARGE SCALE GENOMIC DNA]</scope>
    <source>
        <strain evidence="4 5">CCM 4927</strain>
    </source>
</reference>
<dbReference type="EMBL" id="MJBI02000004">
    <property type="protein sequence ID" value="RAI80022.1"/>
    <property type="molecule type" value="Genomic_DNA"/>
</dbReference>
<feature type="transmembrane region" description="Helical" evidence="3">
    <location>
        <begin position="61"/>
        <end position="79"/>
    </location>
</feature>
<keyword evidence="3" id="KW-1133">Transmembrane helix</keyword>
<organism evidence="4 5">
    <name type="scientific">Macrococcoides goetzii</name>
    <dbReference type="NCBI Taxonomy" id="1891097"/>
    <lineage>
        <taxon>Bacteria</taxon>
        <taxon>Bacillati</taxon>
        <taxon>Bacillota</taxon>
        <taxon>Bacilli</taxon>
        <taxon>Bacillales</taxon>
        <taxon>Staphylococcaceae</taxon>
        <taxon>Macrococcoides</taxon>
    </lineage>
</organism>
<dbReference type="PANTHER" id="PTHR30413:SF10">
    <property type="entry name" value="CAPSULE POLYSACCHARIDE EXPORT INNER-MEMBRANE PROTEIN CTRC"/>
    <property type="match status" value="1"/>
</dbReference>
<sequence>MNELLNTIKYIPHTIKNALIEIYYNQKLYSIWLLINLLLIAATFLLLNITESLPIEKLSKVWSLSGYLVFFWIACSVYFSMKMLQTRGFMLNITNTPTYVLTTVQIINFFLLFILSLLMLLLISATNKVEMDTSFLCILYFSLLTFLLLMPICTLLALTSHLIRNMRWIIIGILAVIFISVPILWIPSDLPELVVNILKLNPFYFVVNGIEESVVLGTTPFLNLPSQMIFLFELILIYMWFSYLYKILKDEINVNKSVMSDNEDNFKHKDNKLNVKNIKFGKIKNKK</sequence>
<keyword evidence="2" id="KW-0813">Transport</keyword>
<name>A0A2G5NNB7_9STAP</name>
<evidence type="ECO:0000256" key="3">
    <source>
        <dbReference type="SAM" id="Phobius"/>
    </source>
</evidence>
<dbReference type="Proteomes" id="UP000229523">
    <property type="component" value="Unassembled WGS sequence"/>
</dbReference>
<gene>
    <name evidence="4" type="ORF">BFS35_009570</name>
</gene>
<evidence type="ECO:0000313" key="5">
    <source>
        <dbReference type="Proteomes" id="UP000229523"/>
    </source>
</evidence>
<evidence type="ECO:0000256" key="1">
    <source>
        <dbReference type="ARBA" id="ARBA00007783"/>
    </source>
</evidence>
<accession>A0A2G5NNB7</accession>
<feature type="transmembrane region" description="Helical" evidence="3">
    <location>
        <begin position="29"/>
        <end position="49"/>
    </location>
</feature>
<comment type="similarity">
    <text evidence="1">Belongs to the ABC-2 integral membrane protein family.</text>
</comment>
<dbReference type="RefSeq" id="WP_099581112.1">
    <property type="nucleotide sequence ID" value="NZ_MJBI02000004.1"/>
</dbReference>
<feature type="transmembrane region" description="Helical" evidence="3">
    <location>
        <begin position="166"/>
        <end position="186"/>
    </location>
</feature>
<proteinExistence type="inferred from homology"/>
<dbReference type="GO" id="GO:0015920">
    <property type="term" value="P:lipopolysaccharide transport"/>
    <property type="evidence" value="ECO:0007669"/>
    <property type="project" value="TreeGrafter"/>
</dbReference>
<evidence type="ECO:0000313" key="4">
    <source>
        <dbReference type="EMBL" id="RAI80022.1"/>
    </source>
</evidence>